<dbReference type="GO" id="GO:0032984">
    <property type="term" value="P:protein-containing complex disassembly"/>
    <property type="evidence" value="ECO:0007669"/>
    <property type="project" value="InterPro"/>
</dbReference>
<evidence type="ECO:0000313" key="2">
    <source>
        <dbReference type="Proteomes" id="UP001153076"/>
    </source>
</evidence>
<comment type="caution">
    <text evidence="1">The sequence shown here is derived from an EMBL/GenBank/DDBJ whole genome shotgun (WGS) entry which is preliminary data.</text>
</comment>
<evidence type="ECO:0000313" key="1">
    <source>
        <dbReference type="EMBL" id="KAJ8440907.1"/>
    </source>
</evidence>
<reference evidence="1" key="1">
    <citation type="submission" date="2022-04" db="EMBL/GenBank/DDBJ databases">
        <title>Carnegiea gigantea Genome sequencing and assembly v2.</title>
        <authorList>
            <person name="Copetti D."/>
            <person name="Sanderson M.J."/>
            <person name="Burquez A."/>
            <person name="Wojciechowski M.F."/>
        </authorList>
    </citation>
    <scope>NUCLEOTIDE SEQUENCE</scope>
    <source>
        <strain evidence="1">SGP5-SGP5p</strain>
        <tissue evidence="1">Aerial part</tissue>
    </source>
</reference>
<sequence length="157" mass="17926">MPPVNLLGIQMLCKVDSKKEGMGTNPTVRQLGQCLKLQKGKYGRDIRVFQISKASQSPPEMANSEESDEFFELTLDNCYHLMATKKEGKYLKTRKSEKVLARPELPYYLYTTPPKKQIKGISQNISAAGLFLVQLCISHMTYQKRMKLIQVSSFKKM</sequence>
<keyword evidence="2" id="KW-1185">Reference proteome</keyword>
<dbReference type="AlphaFoldDB" id="A0A9Q1QG46"/>
<dbReference type="GO" id="GO:0051117">
    <property type="term" value="F:ATPase binding"/>
    <property type="evidence" value="ECO:0007669"/>
    <property type="project" value="InterPro"/>
</dbReference>
<gene>
    <name evidence="1" type="ORF">Cgig2_022763</name>
</gene>
<proteinExistence type="predicted"/>
<dbReference type="OrthoDB" id="440781at2759"/>
<dbReference type="PANTHER" id="PTHR47557:SF2">
    <property type="entry name" value="PLANT UBX DOMAIN-CONTAINING PROTEIN 1"/>
    <property type="match status" value="1"/>
</dbReference>
<dbReference type="InterPro" id="IPR044232">
    <property type="entry name" value="PUX1"/>
</dbReference>
<accession>A0A9Q1QG46</accession>
<organism evidence="1 2">
    <name type="scientific">Carnegiea gigantea</name>
    <dbReference type="NCBI Taxonomy" id="171969"/>
    <lineage>
        <taxon>Eukaryota</taxon>
        <taxon>Viridiplantae</taxon>
        <taxon>Streptophyta</taxon>
        <taxon>Embryophyta</taxon>
        <taxon>Tracheophyta</taxon>
        <taxon>Spermatophyta</taxon>
        <taxon>Magnoliopsida</taxon>
        <taxon>eudicotyledons</taxon>
        <taxon>Gunneridae</taxon>
        <taxon>Pentapetalae</taxon>
        <taxon>Caryophyllales</taxon>
        <taxon>Cactineae</taxon>
        <taxon>Cactaceae</taxon>
        <taxon>Cactoideae</taxon>
        <taxon>Echinocereeae</taxon>
        <taxon>Carnegiea</taxon>
    </lineage>
</organism>
<dbReference type="Proteomes" id="UP001153076">
    <property type="component" value="Unassembled WGS sequence"/>
</dbReference>
<protein>
    <submittedName>
        <fullName evidence="1">Uncharacterized protein</fullName>
    </submittedName>
</protein>
<dbReference type="EMBL" id="JAKOGI010000182">
    <property type="protein sequence ID" value="KAJ8440907.1"/>
    <property type="molecule type" value="Genomic_DNA"/>
</dbReference>
<dbReference type="PANTHER" id="PTHR47557">
    <property type="entry name" value="PLANT UBX DOMAIN-CONTAINING PROTEIN 1"/>
    <property type="match status" value="1"/>
</dbReference>
<name>A0A9Q1QG46_9CARY</name>